<proteinExistence type="predicted"/>
<organism evidence="1 2">
    <name type="scientific">Nephila pilipes</name>
    <name type="common">Giant wood spider</name>
    <name type="synonym">Nephila maculata</name>
    <dbReference type="NCBI Taxonomy" id="299642"/>
    <lineage>
        <taxon>Eukaryota</taxon>
        <taxon>Metazoa</taxon>
        <taxon>Ecdysozoa</taxon>
        <taxon>Arthropoda</taxon>
        <taxon>Chelicerata</taxon>
        <taxon>Arachnida</taxon>
        <taxon>Araneae</taxon>
        <taxon>Araneomorphae</taxon>
        <taxon>Entelegynae</taxon>
        <taxon>Araneoidea</taxon>
        <taxon>Nephilidae</taxon>
        <taxon>Nephila</taxon>
    </lineage>
</organism>
<sequence>MLAVSRRTAAARLKVFADIWLNSYPSVLCKISANVCDLLHIPMLFTAKCSCKCYSYSGGIRYGHVLQKRAQQWALCYGGRNACYVLCRAGGLWQVLRCSENMRTCAVAGARATVLRRYGQQCCAASLLRCTCAYSQVC</sequence>
<evidence type="ECO:0000313" key="2">
    <source>
        <dbReference type="Proteomes" id="UP000887013"/>
    </source>
</evidence>
<reference evidence="1" key="1">
    <citation type="submission" date="2020-08" db="EMBL/GenBank/DDBJ databases">
        <title>Multicomponent nature underlies the extraordinary mechanical properties of spider dragline silk.</title>
        <authorList>
            <person name="Kono N."/>
            <person name="Nakamura H."/>
            <person name="Mori M."/>
            <person name="Yoshida Y."/>
            <person name="Ohtoshi R."/>
            <person name="Malay A.D."/>
            <person name="Moran D.A.P."/>
            <person name="Tomita M."/>
            <person name="Numata K."/>
            <person name="Arakawa K."/>
        </authorList>
    </citation>
    <scope>NUCLEOTIDE SEQUENCE</scope>
</reference>
<protein>
    <submittedName>
        <fullName evidence="1">Uncharacterized protein</fullName>
    </submittedName>
</protein>
<accession>A0A8X6QQ81</accession>
<dbReference type="EMBL" id="BMAW01128574">
    <property type="protein sequence ID" value="GFU26298.1"/>
    <property type="molecule type" value="Genomic_DNA"/>
</dbReference>
<keyword evidence="2" id="KW-1185">Reference proteome</keyword>
<dbReference type="Proteomes" id="UP000887013">
    <property type="component" value="Unassembled WGS sequence"/>
</dbReference>
<comment type="caution">
    <text evidence="1">The sequence shown here is derived from an EMBL/GenBank/DDBJ whole genome shotgun (WGS) entry which is preliminary data.</text>
</comment>
<evidence type="ECO:0000313" key="1">
    <source>
        <dbReference type="EMBL" id="GFU26298.1"/>
    </source>
</evidence>
<gene>
    <name evidence="1" type="ORF">NPIL_197621</name>
</gene>
<dbReference type="AlphaFoldDB" id="A0A8X6QQ81"/>
<name>A0A8X6QQ81_NEPPI</name>